<dbReference type="Gene3D" id="2.60.40.3210">
    <property type="entry name" value="Zona pellucida, ZP-N domain"/>
    <property type="match status" value="1"/>
</dbReference>
<feature type="signal peptide" evidence="4">
    <location>
        <begin position="1"/>
        <end position="22"/>
    </location>
</feature>
<evidence type="ECO:0000313" key="6">
    <source>
        <dbReference type="Ensembl" id="ENSAMXP00000015453.2"/>
    </source>
</evidence>
<dbReference type="HOGENOM" id="CLU_395151_0_0_1"/>
<evidence type="ECO:0000259" key="5">
    <source>
        <dbReference type="PROSITE" id="PS51034"/>
    </source>
</evidence>
<dbReference type="SMART" id="SM00241">
    <property type="entry name" value="ZP"/>
    <property type="match status" value="1"/>
</dbReference>
<dbReference type="Bgee" id="ENSAMXG00000015013">
    <property type="expression patterns" value="Expressed in olfactory epithelium and 2 other cell types or tissues"/>
</dbReference>
<reference evidence="6" key="4">
    <citation type="submission" date="2025-09" db="UniProtKB">
        <authorList>
            <consortium name="Ensembl"/>
        </authorList>
    </citation>
    <scope>IDENTIFICATION</scope>
</reference>
<keyword evidence="1" id="KW-0245">EGF-like domain</keyword>
<dbReference type="PANTHER" id="PTHR14002">
    <property type="entry name" value="ENDOGLIN/TGF-BETA RECEPTOR TYPE III"/>
    <property type="match status" value="1"/>
</dbReference>
<dbReference type="PROSITE" id="PS51034">
    <property type="entry name" value="ZP_2"/>
    <property type="match status" value="1"/>
</dbReference>
<dbReference type="Gene3D" id="2.60.40.4100">
    <property type="entry name" value="Zona pellucida, ZP-C domain"/>
    <property type="match status" value="1"/>
</dbReference>
<reference evidence="7" key="2">
    <citation type="journal article" date="2014" name="Nat. Commun.">
        <title>The cavefish genome reveals candidate genes for eye loss.</title>
        <authorList>
            <person name="McGaugh S.E."/>
            <person name="Gross J.B."/>
            <person name="Aken B."/>
            <person name="Blin M."/>
            <person name="Borowsky R."/>
            <person name="Chalopin D."/>
            <person name="Hinaux H."/>
            <person name="Jeffery W.R."/>
            <person name="Keene A."/>
            <person name="Ma L."/>
            <person name="Minx P."/>
            <person name="Murphy D."/>
            <person name="O'Quin K.E."/>
            <person name="Retaux S."/>
            <person name="Rohner N."/>
            <person name="Searle S.M."/>
            <person name="Stahl B.A."/>
            <person name="Tabin C."/>
            <person name="Volff J.N."/>
            <person name="Yoshizawa M."/>
            <person name="Warren W.C."/>
        </authorList>
    </citation>
    <scope>NUCLEOTIDE SEQUENCE [LARGE SCALE GENOMIC DNA]</scope>
    <source>
        <strain evidence="7">female</strain>
    </source>
</reference>
<dbReference type="AlphaFoldDB" id="W5L6J1"/>
<dbReference type="STRING" id="7994.ENSAMXP00000015453"/>
<name>W5L6J1_ASTMX</name>
<feature type="chain" id="PRO_5017271968" description="ZP domain-containing protein" evidence="4">
    <location>
        <begin position="23"/>
        <end position="1057"/>
    </location>
</feature>
<dbReference type="Proteomes" id="UP000018467">
    <property type="component" value="Unassembled WGS sequence"/>
</dbReference>
<protein>
    <recommendedName>
        <fullName evidence="5">ZP domain-containing protein</fullName>
    </recommendedName>
</protein>
<keyword evidence="7" id="KW-1185">Reference proteome</keyword>
<evidence type="ECO:0000256" key="4">
    <source>
        <dbReference type="SAM" id="SignalP"/>
    </source>
</evidence>
<dbReference type="Pfam" id="PF23283">
    <property type="entry name" value="D8C_UMOD"/>
    <property type="match status" value="5"/>
</dbReference>
<dbReference type="InterPro" id="IPR057774">
    <property type="entry name" value="D8C_UMOD/GP2/OIT3-like"/>
</dbReference>
<dbReference type="InterPro" id="IPR042235">
    <property type="entry name" value="ZP-C_dom"/>
</dbReference>
<dbReference type="Ensembl" id="ENSAMXT00000015453.2">
    <property type="protein sequence ID" value="ENSAMXP00000015453.2"/>
    <property type="gene ID" value="ENSAMXG00000015013.2"/>
</dbReference>
<dbReference type="InterPro" id="IPR001507">
    <property type="entry name" value="ZP_dom"/>
</dbReference>
<sequence length="1057" mass="119747">MGFLIPLCVPLLLLINARKVFSQCSFLSADFSVLDYDPCNNYTDLDQPWRSSNAAGSGFCDHYVDWDGWYRLLYYGINVRMPESCVDVNRCGTYYTLWLNGPHPQIEDGVVTRQVCGSVGFDCCYFSSTTIRVKACPGNFYIYELVKPTFCSAAYCTVTMAMDTTLTVIPASTVVMDGQPLLNGRLYRLYLQGENAQIPEWCVDYMTSGGYIPLLLGGSHPLIKDGIVSREINGPYNYGYYSYQCNYYRSNPIQVKACPGHYYVYKLFRPDVVTLYSIYYYYGNKIVKTAIYPFICSTVILNTPSYDPCSNYVSLDQPWRANTGSGMGICDRNFNWNGWYRLFYYGMNIRMAESCVDVNRCGTYYTLWLNGPHPEIEDGVVTRQVCGNSGNDCCNFKSNPIRVKACPGNYYVYELLSPMTCNMAYCTASSPYEYNFDPCYNHTVLNEDWRNIHQPYWNDNPGHDDTTVEWDGWYRFYLQGRSAQISEGCVSYSRCGGHTPLVLGGSHPREQDGIVTRSVLAFSDTNCNSSSQSKPIEVKACPGHYFVYKLVRPDVSNVMPTYCLQQRNQTTREPNKNTNSTDPCDNYNVLDQSWRATDNADRNYNYYYWWWWYTWCDSYTSWNGWYRLLYHGNNIRMPESCVTQGMCGTDIPLWLNGSHPRLEDGVVSRQVCGSWYGDCCYFKSFPIQVKACPGNYYVYEFVSPVTCSSAYCAGFYLLNCSITDVAHIAMTEAPTTAMVDPCKELNCTADEWCGESNGVYGCFCNENHPRPGNDSYDSKEECESSSGTMSLSRCQLFEAGFSADLLHLSDPNCTGTIQNGRVVFHFNNDDHICGKQSHGTYPQANGTHFIYENTIQGGADSGGGPIHRKKYLELQFSCIYQISQTLSMDTELTPLQSVVHKNLPDGQGMYQVRIVPYQDIVVDERIYVGVFVQGVDSRQIATVIDSCWATPERDQHHAVRWDLITNRCPNSADKTVEVLQNGVSTTGLFSFKMFAFNGNYQKVFLHCSIYLCLLQNNNCAADCVPGFHPRVGRSVNMHDLASISANINMPGLILIVI</sequence>
<keyword evidence="3" id="KW-1015">Disulfide bond</keyword>
<dbReference type="GeneTree" id="ENSGT00940000156038"/>
<proteinExistence type="predicted"/>
<feature type="domain" description="ZP" evidence="5">
    <location>
        <begin position="781"/>
        <end position="1026"/>
    </location>
</feature>
<evidence type="ECO:0000313" key="7">
    <source>
        <dbReference type="Proteomes" id="UP000018467"/>
    </source>
</evidence>
<organism evidence="6 7">
    <name type="scientific">Astyanax mexicanus</name>
    <name type="common">Blind cave fish</name>
    <name type="synonym">Astyanax fasciatus mexicanus</name>
    <dbReference type="NCBI Taxonomy" id="7994"/>
    <lineage>
        <taxon>Eukaryota</taxon>
        <taxon>Metazoa</taxon>
        <taxon>Chordata</taxon>
        <taxon>Craniata</taxon>
        <taxon>Vertebrata</taxon>
        <taxon>Euteleostomi</taxon>
        <taxon>Actinopterygii</taxon>
        <taxon>Neopterygii</taxon>
        <taxon>Teleostei</taxon>
        <taxon>Ostariophysi</taxon>
        <taxon>Characiformes</taxon>
        <taxon>Characoidei</taxon>
        <taxon>Acestrorhamphidae</taxon>
        <taxon>Acestrorhamphinae</taxon>
        <taxon>Astyanax</taxon>
    </lineage>
</organism>
<evidence type="ECO:0000256" key="1">
    <source>
        <dbReference type="ARBA" id="ARBA00022536"/>
    </source>
</evidence>
<evidence type="ECO:0000256" key="3">
    <source>
        <dbReference type="ARBA" id="ARBA00023157"/>
    </source>
</evidence>
<reference evidence="7" key="1">
    <citation type="submission" date="2013-03" db="EMBL/GenBank/DDBJ databases">
        <authorList>
            <person name="Jeffery W."/>
            <person name="Warren W."/>
            <person name="Wilson R.K."/>
        </authorList>
    </citation>
    <scope>NUCLEOTIDE SEQUENCE</scope>
    <source>
        <strain evidence="7">female</strain>
    </source>
</reference>
<evidence type="ECO:0000256" key="2">
    <source>
        <dbReference type="ARBA" id="ARBA00022729"/>
    </source>
</evidence>
<keyword evidence="2 4" id="KW-0732">Signal</keyword>
<dbReference type="InterPro" id="IPR055355">
    <property type="entry name" value="ZP-C"/>
</dbReference>
<dbReference type="PANTHER" id="PTHR14002:SF50">
    <property type="entry name" value="ALPHA-TECTORIN-LIKE-RELATED"/>
    <property type="match status" value="1"/>
</dbReference>
<dbReference type="InParanoid" id="W5L6J1"/>
<reference evidence="6" key="3">
    <citation type="submission" date="2025-08" db="UniProtKB">
        <authorList>
            <consortium name="Ensembl"/>
        </authorList>
    </citation>
    <scope>IDENTIFICATION</scope>
</reference>
<accession>W5L6J1</accession>
<dbReference type="Pfam" id="PF00100">
    <property type="entry name" value="Zona_pellucida"/>
    <property type="match status" value="1"/>
</dbReference>